<protein>
    <recommendedName>
        <fullName evidence="6">Protein kinase domain-containing protein</fullName>
    </recommendedName>
</protein>
<dbReference type="PANTHER" id="PTHR43289">
    <property type="entry name" value="MITOGEN-ACTIVATED PROTEIN KINASE KINASE KINASE 20-RELATED"/>
    <property type="match status" value="1"/>
</dbReference>
<evidence type="ECO:0000256" key="3">
    <source>
        <dbReference type="ARBA" id="ARBA00022777"/>
    </source>
</evidence>
<comment type="caution">
    <text evidence="7">The sequence shown here is derived from an EMBL/GenBank/DDBJ whole genome shotgun (WGS) entry which is preliminary data.</text>
</comment>
<evidence type="ECO:0000313" key="7">
    <source>
        <dbReference type="EMBL" id="GIG83152.1"/>
    </source>
</evidence>
<keyword evidence="8" id="KW-1185">Reference proteome</keyword>
<keyword evidence="3" id="KW-0418">Kinase</keyword>
<keyword evidence="4" id="KW-0067">ATP-binding</keyword>
<gene>
    <name evidence="7" type="ORF">Pka01_62790</name>
</gene>
<dbReference type="AlphaFoldDB" id="A0A8J3PY47"/>
<dbReference type="PANTHER" id="PTHR43289:SF34">
    <property type="entry name" value="SERINE_THREONINE-PROTEIN KINASE YBDM-RELATED"/>
    <property type="match status" value="1"/>
</dbReference>
<dbReference type="Gene3D" id="1.10.510.10">
    <property type="entry name" value="Transferase(Phosphotransferase) domain 1"/>
    <property type="match status" value="1"/>
</dbReference>
<dbReference type="PROSITE" id="PS00108">
    <property type="entry name" value="PROTEIN_KINASE_ST"/>
    <property type="match status" value="1"/>
</dbReference>
<dbReference type="Pfam" id="PF00069">
    <property type="entry name" value="Pkinase"/>
    <property type="match status" value="1"/>
</dbReference>
<organism evidence="7 8">
    <name type="scientific">Planotetraspora kaengkrachanensis</name>
    <dbReference type="NCBI Taxonomy" id="575193"/>
    <lineage>
        <taxon>Bacteria</taxon>
        <taxon>Bacillati</taxon>
        <taxon>Actinomycetota</taxon>
        <taxon>Actinomycetes</taxon>
        <taxon>Streptosporangiales</taxon>
        <taxon>Streptosporangiaceae</taxon>
        <taxon>Planotetraspora</taxon>
    </lineage>
</organism>
<feature type="compositionally biased region" description="Low complexity" evidence="5">
    <location>
        <begin position="376"/>
        <end position="396"/>
    </location>
</feature>
<evidence type="ECO:0000259" key="6">
    <source>
        <dbReference type="PROSITE" id="PS50011"/>
    </source>
</evidence>
<dbReference type="InterPro" id="IPR011009">
    <property type="entry name" value="Kinase-like_dom_sf"/>
</dbReference>
<keyword evidence="1" id="KW-0808">Transferase</keyword>
<dbReference type="GO" id="GO:0004674">
    <property type="term" value="F:protein serine/threonine kinase activity"/>
    <property type="evidence" value="ECO:0007669"/>
    <property type="project" value="TreeGrafter"/>
</dbReference>
<dbReference type="Proteomes" id="UP000630097">
    <property type="component" value="Unassembled WGS sequence"/>
</dbReference>
<dbReference type="PROSITE" id="PS50011">
    <property type="entry name" value="PROTEIN_KINASE_DOM"/>
    <property type="match status" value="1"/>
</dbReference>
<feature type="region of interest" description="Disordered" evidence="5">
    <location>
        <begin position="290"/>
        <end position="330"/>
    </location>
</feature>
<proteinExistence type="predicted"/>
<reference evidence="7 8" key="1">
    <citation type="submission" date="2021-01" db="EMBL/GenBank/DDBJ databases">
        <title>Whole genome shotgun sequence of Planotetraspora kaengkrachanensis NBRC 104272.</title>
        <authorList>
            <person name="Komaki H."/>
            <person name="Tamura T."/>
        </authorList>
    </citation>
    <scope>NUCLEOTIDE SEQUENCE [LARGE SCALE GENOMIC DNA]</scope>
    <source>
        <strain evidence="7 8">NBRC 104272</strain>
    </source>
</reference>
<dbReference type="EMBL" id="BONV01000036">
    <property type="protein sequence ID" value="GIG83152.1"/>
    <property type="molecule type" value="Genomic_DNA"/>
</dbReference>
<feature type="domain" description="Protein kinase" evidence="6">
    <location>
        <begin position="18"/>
        <end position="266"/>
    </location>
</feature>
<dbReference type="SUPFAM" id="SSF56112">
    <property type="entry name" value="Protein kinase-like (PK-like)"/>
    <property type="match status" value="1"/>
</dbReference>
<evidence type="ECO:0000256" key="2">
    <source>
        <dbReference type="ARBA" id="ARBA00022741"/>
    </source>
</evidence>
<dbReference type="RefSeq" id="WP_203886471.1">
    <property type="nucleotide sequence ID" value="NZ_BAABHH010000022.1"/>
</dbReference>
<dbReference type="Gene3D" id="3.30.200.20">
    <property type="entry name" value="Phosphorylase Kinase, domain 1"/>
    <property type="match status" value="1"/>
</dbReference>
<dbReference type="InterPro" id="IPR000719">
    <property type="entry name" value="Prot_kinase_dom"/>
</dbReference>
<name>A0A8J3PY47_9ACTN</name>
<evidence type="ECO:0000256" key="1">
    <source>
        <dbReference type="ARBA" id="ARBA00022679"/>
    </source>
</evidence>
<sequence>MSPPAPLRADDPRRLGVYRLAGRIGQGGQGVVFLGTAPGGGHVAVKRMHQELDDEKARRRFIAEVDAVRRVAPFCTAQVLDADLDGERPYIVSEYIDGPSLREDITTSGPRTGGSLDRIAVAMATALAAIHRAGVVHRDFKPGNVLLGPDGPRVIDFGVSRILDATETATITPVGTPAYISPEQLRGEKVSPAADMFAWALTVAYTASGRHAYGAESFEAILGRILFGTADLGPLSGRLRDIVVTCLAADPAERPTADQVLRHLIGPDEFGLPGATPGTVLEAGALLAGDTRPTSSANEAEESVSADAVTDPQAAPGAEEVVSVPDRDGIEHTRPGPVSGWFLRKPALVTVAAVLVAGVVGAALWWTGHVPAGTIASPSPSSVPVSSSTAPATPTATPSPPGAFSYVGRWTGSAEYSTRDLVFSVELVLAADSAESGSMRWGENLQCSGRLSRIRETAVTLTMRLGKVTGPSGCYPGTLALTPQGSDTMAFQVTRTGEDRPRYSGLAVLTP</sequence>
<evidence type="ECO:0000256" key="4">
    <source>
        <dbReference type="ARBA" id="ARBA00022840"/>
    </source>
</evidence>
<evidence type="ECO:0000256" key="5">
    <source>
        <dbReference type="SAM" id="MobiDB-lite"/>
    </source>
</evidence>
<dbReference type="CDD" id="cd14014">
    <property type="entry name" value="STKc_PknB_like"/>
    <property type="match status" value="1"/>
</dbReference>
<evidence type="ECO:0000313" key="8">
    <source>
        <dbReference type="Proteomes" id="UP000630097"/>
    </source>
</evidence>
<keyword evidence="2" id="KW-0547">Nucleotide-binding</keyword>
<accession>A0A8J3PY47</accession>
<dbReference type="GO" id="GO:0005524">
    <property type="term" value="F:ATP binding"/>
    <property type="evidence" value="ECO:0007669"/>
    <property type="project" value="UniProtKB-KW"/>
</dbReference>
<dbReference type="InterPro" id="IPR008271">
    <property type="entry name" value="Ser/Thr_kinase_AS"/>
</dbReference>
<feature type="region of interest" description="Disordered" evidence="5">
    <location>
        <begin position="376"/>
        <end position="401"/>
    </location>
</feature>